<keyword evidence="2" id="KW-1185">Reference proteome</keyword>
<organism evidence="1 2">
    <name type="scientific">Paramecium octaurelia</name>
    <dbReference type="NCBI Taxonomy" id="43137"/>
    <lineage>
        <taxon>Eukaryota</taxon>
        <taxon>Sar</taxon>
        <taxon>Alveolata</taxon>
        <taxon>Ciliophora</taxon>
        <taxon>Intramacronucleata</taxon>
        <taxon>Oligohymenophorea</taxon>
        <taxon>Peniculida</taxon>
        <taxon>Parameciidae</taxon>
        <taxon>Paramecium</taxon>
    </lineage>
</organism>
<sequence length="306" mass="36739">MRRQISKKDYTIKCEIVLNKISNSRSFNIQQVQDDVIEQPRGLTRRKSCYSQLFGYMNKFQNRYHNILPELKTKYCTQDKETKETYRRQTQIAEDTVIRKFRRGLQELTKCQTVIQTLKMLKNKNRNIQNFIKQMRTPNNKIVQEKTRRNSCFCSECGSQSQFQLTHQNDPYFNYFNYNEFLKRKIIDPKFNKFKNKLLSQIQLENMKKSFVNENKSQINKYKTVSRTTNLLLKLSSTKLSNQNQRQFSIQSKRVKTEFTQCSPKSFKQYSSQTTKYRKFVTYSNYQSMITNQTKDSFKSLASIYK</sequence>
<evidence type="ECO:0000313" key="1">
    <source>
        <dbReference type="EMBL" id="CAD8146530.1"/>
    </source>
</evidence>
<reference evidence="1" key="1">
    <citation type="submission" date="2021-01" db="EMBL/GenBank/DDBJ databases">
        <authorList>
            <consortium name="Genoscope - CEA"/>
            <person name="William W."/>
        </authorList>
    </citation>
    <scope>NUCLEOTIDE SEQUENCE</scope>
</reference>
<dbReference type="AlphaFoldDB" id="A0A8S1T219"/>
<dbReference type="OrthoDB" id="296508at2759"/>
<comment type="caution">
    <text evidence="1">The sequence shown here is derived from an EMBL/GenBank/DDBJ whole genome shotgun (WGS) entry which is preliminary data.</text>
</comment>
<dbReference type="OMA" id="DYTIKCE"/>
<dbReference type="Proteomes" id="UP000683925">
    <property type="component" value="Unassembled WGS sequence"/>
</dbReference>
<evidence type="ECO:0000313" key="2">
    <source>
        <dbReference type="Proteomes" id="UP000683925"/>
    </source>
</evidence>
<name>A0A8S1T219_PAROT</name>
<gene>
    <name evidence="1" type="ORF">POCTA_138.1.T0180349</name>
</gene>
<dbReference type="EMBL" id="CAJJDP010000018">
    <property type="protein sequence ID" value="CAD8146530.1"/>
    <property type="molecule type" value="Genomic_DNA"/>
</dbReference>
<accession>A0A8S1T219</accession>
<proteinExistence type="predicted"/>
<protein>
    <submittedName>
        <fullName evidence="1">Uncharacterized protein</fullName>
    </submittedName>
</protein>